<sequence length="1008" mass="109846">MHFKKHTIAMAVLSVSAFGYSANTIAQEEAADETEVIQVSGIRGSLLTALNEKRSADNLVEVIQADDIGKLPDQNLAEVLENVTGIQITRTAGVGTGVQIRGTNANRVEINGVSTVGSGGGRNGIDFEDVSAAIIAGVEVTKSPQAKTIEGSVGGTINLKTIRPLALDDTLASVRVQAENSSLSTESAKPRLSATFGKNWESDLGKFGFVIAGSYIEQEAVSFRPRTDRDSLDNDGNLAIQFLTQEQENDDYETVNIATTLEWAPNENSKFYFDAIINEQEQSRDQYRAQASGVSALKNKDASKPDEYEVVNFGTKGDHSWPDFKAALKGSIGPDASEGFDNPNLRISSETGSRVTDTEVFVFGGEFQAEQFKISAEIATSSSDSVKPKFESTVNFINPKAPLVSRINYERTNGDGEVETGRVEVPFIDGIDSLEDAIASVDGGTSGIIYNDNATPFAYDLSGGTLSFGIDPNSAYTPTKEQLLDPKNYVFEKLEKGGDLQKNSEDSFRIDAEYYIDDSVITSIDVGYRFNKSSSEYTRINGSFSYGDMTRAANGELFKELLVPGPDNFGSADDRELYIKDFLWIDPDRSFSDPQGTVDIIYNALDTHYGSQSSRVNETPQNSSYYLVEEDTNAFYAQANFEYENIRGNFGLRHVSTEVQSSGYVDGVLTPIKGDYSLVLPRINVIADLTDDMVVRFGVGKDIRRPDFDSLKYGYNLNDNENTAVALGNPGLAPEEVQSFDLSWEWYFAEGSVVSVGYFTKLRTDIFGTKTFGAPLHPDPTTDSGTARSNDPSCPGGGFYNPNVVPSLLGNPDVKGLCVDYTQDSNDDVSTMQSGWEFAVQYDLAGFEDKLGWASGFGVMANYTMQEFNGGSIEDCTFSRGADVLGDDVCAERGLEDFSEDAYNFTLYYEKYGLSARMRYTWRDAFTSTDFGGGSSTSSTLSFPVVTSARGQLNASVTYDITEQLNVGVEAVNLTEQGVEQYCVNDGALLCFVGLPDRRVTAGATYKF</sequence>
<keyword evidence="5 9" id="KW-0798">TonB box</keyword>
<keyword evidence="4 8" id="KW-0812">Transmembrane</keyword>
<dbReference type="GO" id="GO:0009279">
    <property type="term" value="C:cell outer membrane"/>
    <property type="evidence" value="ECO:0007669"/>
    <property type="project" value="UniProtKB-SubCell"/>
</dbReference>
<dbReference type="RefSeq" id="WP_108601130.1">
    <property type="nucleotide sequence ID" value="NZ_CP026604.1"/>
</dbReference>
<comment type="similarity">
    <text evidence="8 9">Belongs to the TonB-dependent receptor family.</text>
</comment>
<keyword evidence="6 8" id="KW-0472">Membrane</keyword>
<dbReference type="SUPFAM" id="SSF56935">
    <property type="entry name" value="Porins"/>
    <property type="match status" value="1"/>
</dbReference>
<evidence type="ECO:0000256" key="6">
    <source>
        <dbReference type="ARBA" id="ARBA00023136"/>
    </source>
</evidence>
<organism evidence="14 15">
    <name type="scientific">Saccharobesus litoralis</name>
    <dbReference type="NCBI Taxonomy" id="2172099"/>
    <lineage>
        <taxon>Bacteria</taxon>
        <taxon>Pseudomonadati</taxon>
        <taxon>Pseudomonadota</taxon>
        <taxon>Gammaproteobacteria</taxon>
        <taxon>Alteromonadales</taxon>
        <taxon>Alteromonadaceae</taxon>
        <taxon>Saccharobesus</taxon>
    </lineage>
</organism>
<keyword evidence="3 8" id="KW-1134">Transmembrane beta strand</keyword>
<dbReference type="NCBIfam" id="TIGR01782">
    <property type="entry name" value="TonB-Xanth-Caul"/>
    <property type="match status" value="1"/>
</dbReference>
<gene>
    <name evidence="14" type="ORF">C2869_00720</name>
</gene>
<keyword evidence="15" id="KW-1185">Reference proteome</keyword>
<dbReference type="PROSITE" id="PS52016">
    <property type="entry name" value="TONB_DEPENDENT_REC_3"/>
    <property type="match status" value="1"/>
</dbReference>
<dbReference type="Proteomes" id="UP000244441">
    <property type="component" value="Chromosome"/>
</dbReference>
<comment type="subcellular location">
    <subcellularLocation>
        <location evidence="1 8">Cell outer membrane</location>
        <topology evidence="1 8">Multi-pass membrane protein</topology>
    </subcellularLocation>
</comment>
<dbReference type="InterPro" id="IPR036942">
    <property type="entry name" value="Beta-barrel_TonB_sf"/>
</dbReference>
<evidence type="ECO:0000259" key="12">
    <source>
        <dbReference type="Pfam" id="PF00593"/>
    </source>
</evidence>
<dbReference type="EMBL" id="CP026604">
    <property type="protein sequence ID" value="AWB65051.1"/>
    <property type="molecule type" value="Genomic_DNA"/>
</dbReference>
<dbReference type="PANTHER" id="PTHR40980:SF3">
    <property type="entry name" value="TONB-DEPENDENT RECEPTOR-LIKE BETA-BARREL DOMAIN-CONTAINING PROTEIN"/>
    <property type="match status" value="1"/>
</dbReference>
<evidence type="ECO:0000256" key="5">
    <source>
        <dbReference type="ARBA" id="ARBA00023077"/>
    </source>
</evidence>
<dbReference type="Pfam" id="PF07715">
    <property type="entry name" value="Plug"/>
    <property type="match status" value="1"/>
</dbReference>
<evidence type="ECO:0000256" key="10">
    <source>
        <dbReference type="SAM" id="MobiDB-lite"/>
    </source>
</evidence>
<feature type="signal peptide" evidence="11">
    <location>
        <begin position="1"/>
        <end position="26"/>
    </location>
</feature>
<name>A0A2S0VLH4_9ALTE</name>
<evidence type="ECO:0000313" key="14">
    <source>
        <dbReference type="EMBL" id="AWB65051.1"/>
    </source>
</evidence>
<evidence type="ECO:0000256" key="9">
    <source>
        <dbReference type="RuleBase" id="RU003357"/>
    </source>
</evidence>
<keyword evidence="7 8" id="KW-0998">Cell outer membrane</keyword>
<evidence type="ECO:0000256" key="2">
    <source>
        <dbReference type="ARBA" id="ARBA00022448"/>
    </source>
</evidence>
<dbReference type="OrthoDB" id="8727862at2"/>
<dbReference type="Gene3D" id="2.170.130.10">
    <property type="entry name" value="TonB-dependent receptor, plug domain"/>
    <property type="match status" value="1"/>
</dbReference>
<keyword evidence="2 8" id="KW-0813">Transport</keyword>
<dbReference type="AlphaFoldDB" id="A0A2S0VLH4"/>
<evidence type="ECO:0000313" key="15">
    <source>
        <dbReference type="Proteomes" id="UP000244441"/>
    </source>
</evidence>
<reference evidence="14 15" key="1">
    <citation type="submission" date="2018-01" db="EMBL/GenBank/DDBJ databases">
        <title>Genome sequence of a Cantenovulum-like bacteria.</title>
        <authorList>
            <person name="Tan W.R."/>
            <person name="Lau N.-S."/>
            <person name="Go F."/>
            <person name="Amirul A.-A.A."/>
        </authorList>
    </citation>
    <scope>NUCLEOTIDE SEQUENCE [LARGE SCALE GENOMIC DNA]</scope>
    <source>
        <strain evidence="14 15">CCB-QB4</strain>
    </source>
</reference>
<keyword evidence="11" id="KW-0732">Signal</keyword>
<dbReference type="InterPro" id="IPR012910">
    <property type="entry name" value="Plug_dom"/>
</dbReference>
<dbReference type="InterPro" id="IPR000531">
    <property type="entry name" value="Beta-barrel_TonB"/>
</dbReference>
<protein>
    <submittedName>
        <fullName evidence="14">TonB-dependent receptor</fullName>
    </submittedName>
</protein>
<evidence type="ECO:0000259" key="13">
    <source>
        <dbReference type="Pfam" id="PF07715"/>
    </source>
</evidence>
<evidence type="ECO:0000256" key="1">
    <source>
        <dbReference type="ARBA" id="ARBA00004571"/>
    </source>
</evidence>
<evidence type="ECO:0000256" key="3">
    <source>
        <dbReference type="ARBA" id="ARBA00022452"/>
    </source>
</evidence>
<feature type="domain" description="TonB-dependent receptor plug" evidence="13">
    <location>
        <begin position="53"/>
        <end position="155"/>
    </location>
</feature>
<proteinExistence type="inferred from homology"/>
<dbReference type="KEGG" id="cate:C2869_00720"/>
<feature type="compositionally biased region" description="Polar residues" evidence="10">
    <location>
        <begin position="781"/>
        <end position="792"/>
    </location>
</feature>
<evidence type="ECO:0000256" key="11">
    <source>
        <dbReference type="SAM" id="SignalP"/>
    </source>
</evidence>
<evidence type="ECO:0000256" key="8">
    <source>
        <dbReference type="PROSITE-ProRule" id="PRU01360"/>
    </source>
</evidence>
<evidence type="ECO:0000256" key="7">
    <source>
        <dbReference type="ARBA" id="ARBA00023237"/>
    </source>
</evidence>
<accession>A0A2S0VLH4</accession>
<dbReference type="Pfam" id="PF00593">
    <property type="entry name" value="TonB_dep_Rec_b-barrel"/>
    <property type="match status" value="1"/>
</dbReference>
<feature type="chain" id="PRO_5015595775" evidence="11">
    <location>
        <begin position="27"/>
        <end position="1008"/>
    </location>
</feature>
<feature type="region of interest" description="Disordered" evidence="10">
    <location>
        <begin position="775"/>
        <end position="795"/>
    </location>
</feature>
<keyword evidence="14" id="KW-0675">Receptor</keyword>
<dbReference type="Gene3D" id="2.40.170.20">
    <property type="entry name" value="TonB-dependent receptor, beta-barrel domain"/>
    <property type="match status" value="1"/>
</dbReference>
<evidence type="ECO:0000256" key="4">
    <source>
        <dbReference type="ARBA" id="ARBA00022692"/>
    </source>
</evidence>
<dbReference type="InterPro" id="IPR039426">
    <property type="entry name" value="TonB-dep_rcpt-like"/>
</dbReference>
<dbReference type="InterPro" id="IPR037066">
    <property type="entry name" value="Plug_dom_sf"/>
</dbReference>
<feature type="domain" description="TonB-dependent receptor-like beta-barrel" evidence="12">
    <location>
        <begin position="452"/>
        <end position="974"/>
    </location>
</feature>
<dbReference type="PANTHER" id="PTHR40980">
    <property type="entry name" value="PLUG DOMAIN-CONTAINING PROTEIN"/>
    <property type="match status" value="1"/>
</dbReference>
<dbReference type="InterPro" id="IPR010104">
    <property type="entry name" value="TonB_rcpt_bac"/>
</dbReference>